<gene>
    <name evidence="1" type="ORF">HNQ50_002297</name>
</gene>
<sequence>MATQLLSLGLIGIRLYDRILTSAAIYPGELADHIVDEINMYLLRANEREKVLLFHLACEVHESLDDIYARVDDLETRQSIALLMDVLIQRARELARHH</sequence>
<evidence type="ECO:0000313" key="1">
    <source>
        <dbReference type="EMBL" id="MBB5191567.1"/>
    </source>
</evidence>
<reference evidence="1 2" key="1">
    <citation type="submission" date="2020-08" db="EMBL/GenBank/DDBJ databases">
        <title>Genomic Encyclopedia of Type Strains, Phase IV (KMG-IV): sequencing the most valuable type-strain genomes for metagenomic binning, comparative biology and taxonomic classification.</title>
        <authorList>
            <person name="Goeker M."/>
        </authorList>
    </citation>
    <scope>NUCLEOTIDE SEQUENCE [LARGE SCALE GENOMIC DNA]</scope>
    <source>
        <strain evidence="1 2">DSM 18233</strain>
    </source>
</reference>
<dbReference type="RefSeq" id="WP_184100710.1">
    <property type="nucleotide sequence ID" value="NZ_JACHHN010000004.1"/>
</dbReference>
<evidence type="ECO:0000313" key="2">
    <source>
        <dbReference type="Proteomes" id="UP000543030"/>
    </source>
</evidence>
<protein>
    <submittedName>
        <fullName evidence="1">Uncharacterized protein</fullName>
    </submittedName>
</protein>
<organism evidence="1 2">
    <name type="scientific">Silvimonas terrae</name>
    <dbReference type="NCBI Taxonomy" id="300266"/>
    <lineage>
        <taxon>Bacteria</taxon>
        <taxon>Pseudomonadati</taxon>
        <taxon>Pseudomonadota</taxon>
        <taxon>Betaproteobacteria</taxon>
        <taxon>Neisseriales</taxon>
        <taxon>Chitinibacteraceae</taxon>
        <taxon>Silvimonas</taxon>
    </lineage>
</organism>
<accession>A0A840REY0</accession>
<name>A0A840REY0_9NEIS</name>
<dbReference type="EMBL" id="JACHHN010000004">
    <property type="protein sequence ID" value="MBB5191567.1"/>
    <property type="molecule type" value="Genomic_DNA"/>
</dbReference>
<dbReference type="Proteomes" id="UP000543030">
    <property type="component" value="Unassembled WGS sequence"/>
</dbReference>
<keyword evidence="2" id="KW-1185">Reference proteome</keyword>
<proteinExistence type="predicted"/>
<comment type="caution">
    <text evidence="1">The sequence shown here is derived from an EMBL/GenBank/DDBJ whole genome shotgun (WGS) entry which is preliminary data.</text>
</comment>
<dbReference type="AlphaFoldDB" id="A0A840REY0"/>